<dbReference type="PROSITE" id="PS00086">
    <property type="entry name" value="CYTOCHROME_P450"/>
    <property type="match status" value="1"/>
</dbReference>
<evidence type="ECO:0000313" key="16">
    <source>
        <dbReference type="Proteomes" id="UP001075354"/>
    </source>
</evidence>
<evidence type="ECO:0000256" key="4">
    <source>
        <dbReference type="ARBA" id="ARBA00010617"/>
    </source>
</evidence>
<evidence type="ECO:0000256" key="3">
    <source>
        <dbReference type="ARBA" id="ARBA00004406"/>
    </source>
</evidence>
<dbReference type="PRINTS" id="PR00463">
    <property type="entry name" value="EP450I"/>
</dbReference>
<gene>
    <name evidence="15" type="ORF">ONE63_008124</name>
</gene>
<dbReference type="GO" id="GO:0016705">
    <property type="term" value="F:oxidoreductase activity, acting on paired donors, with incorporation or reduction of molecular oxygen"/>
    <property type="evidence" value="ECO:0007669"/>
    <property type="project" value="InterPro"/>
</dbReference>
<dbReference type="GO" id="GO:0004497">
    <property type="term" value="F:monooxygenase activity"/>
    <property type="evidence" value="ECO:0007669"/>
    <property type="project" value="UniProtKB-KW"/>
</dbReference>
<evidence type="ECO:0000256" key="2">
    <source>
        <dbReference type="ARBA" id="ARBA00004174"/>
    </source>
</evidence>
<accession>A0AAV7XS16</accession>
<evidence type="ECO:0000256" key="12">
    <source>
        <dbReference type="ARBA" id="ARBA00023136"/>
    </source>
</evidence>
<evidence type="ECO:0000313" key="15">
    <source>
        <dbReference type="EMBL" id="KAJ1526537.1"/>
    </source>
</evidence>
<evidence type="ECO:0000256" key="14">
    <source>
        <dbReference type="RuleBase" id="RU000461"/>
    </source>
</evidence>
<dbReference type="InterPro" id="IPR001128">
    <property type="entry name" value="Cyt_P450"/>
</dbReference>
<keyword evidence="10 13" id="KW-0408">Iron</keyword>
<feature type="binding site" description="axial binding residue" evidence="13">
    <location>
        <position position="439"/>
    </location>
    <ligand>
        <name>heme</name>
        <dbReference type="ChEBI" id="CHEBI:30413"/>
    </ligand>
    <ligandPart>
        <name>Fe</name>
        <dbReference type="ChEBI" id="CHEBI:18248"/>
    </ligandPart>
</feature>
<name>A0AAV7XS16_9NEOP</name>
<comment type="subcellular location">
    <subcellularLocation>
        <location evidence="3">Endoplasmic reticulum membrane</location>
        <topology evidence="3">Peripheral membrane protein</topology>
    </subcellularLocation>
    <subcellularLocation>
        <location evidence="2">Microsome membrane</location>
        <topology evidence="2">Peripheral membrane protein</topology>
    </subcellularLocation>
</comment>
<organism evidence="15 16">
    <name type="scientific">Megalurothrips usitatus</name>
    <name type="common">bean blossom thrips</name>
    <dbReference type="NCBI Taxonomy" id="439358"/>
    <lineage>
        <taxon>Eukaryota</taxon>
        <taxon>Metazoa</taxon>
        <taxon>Ecdysozoa</taxon>
        <taxon>Arthropoda</taxon>
        <taxon>Hexapoda</taxon>
        <taxon>Insecta</taxon>
        <taxon>Pterygota</taxon>
        <taxon>Neoptera</taxon>
        <taxon>Paraneoptera</taxon>
        <taxon>Thysanoptera</taxon>
        <taxon>Terebrantia</taxon>
        <taxon>Thripoidea</taxon>
        <taxon>Thripidae</taxon>
        <taxon>Megalurothrips</taxon>
    </lineage>
</organism>
<dbReference type="GO" id="GO:0005506">
    <property type="term" value="F:iron ion binding"/>
    <property type="evidence" value="ECO:0007669"/>
    <property type="project" value="InterPro"/>
</dbReference>
<evidence type="ECO:0000256" key="11">
    <source>
        <dbReference type="ARBA" id="ARBA00023033"/>
    </source>
</evidence>
<keyword evidence="9 14" id="KW-0560">Oxidoreductase</keyword>
<keyword evidence="6 13" id="KW-0479">Metal-binding</keyword>
<keyword evidence="7" id="KW-0256">Endoplasmic reticulum</keyword>
<evidence type="ECO:0000256" key="9">
    <source>
        <dbReference type="ARBA" id="ARBA00023002"/>
    </source>
</evidence>
<dbReference type="Gene3D" id="1.10.630.10">
    <property type="entry name" value="Cytochrome P450"/>
    <property type="match status" value="1"/>
</dbReference>
<evidence type="ECO:0000256" key="8">
    <source>
        <dbReference type="ARBA" id="ARBA00022848"/>
    </source>
</evidence>
<dbReference type="PANTHER" id="PTHR24291:SF189">
    <property type="entry name" value="CYTOCHROME P450 4C3-RELATED"/>
    <property type="match status" value="1"/>
</dbReference>
<dbReference type="InterPro" id="IPR002401">
    <property type="entry name" value="Cyt_P450_E_grp-I"/>
</dbReference>
<evidence type="ECO:0008006" key="17">
    <source>
        <dbReference type="Google" id="ProtNLM"/>
    </source>
</evidence>
<dbReference type="GO" id="GO:0005789">
    <property type="term" value="C:endoplasmic reticulum membrane"/>
    <property type="evidence" value="ECO:0007669"/>
    <property type="project" value="UniProtKB-SubCell"/>
</dbReference>
<dbReference type="InterPro" id="IPR017972">
    <property type="entry name" value="Cyt_P450_CS"/>
</dbReference>
<dbReference type="Pfam" id="PF00067">
    <property type="entry name" value="p450"/>
    <property type="match status" value="1"/>
</dbReference>
<evidence type="ECO:0000256" key="13">
    <source>
        <dbReference type="PIRSR" id="PIRSR602401-1"/>
    </source>
</evidence>
<proteinExistence type="inferred from homology"/>
<evidence type="ECO:0000256" key="7">
    <source>
        <dbReference type="ARBA" id="ARBA00022824"/>
    </source>
</evidence>
<evidence type="ECO:0000256" key="5">
    <source>
        <dbReference type="ARBA" id="ARBA00022617"/>
    </source>
</evidence>
<reference evidence="15" key="1">
    <citation type="submission" date="2022-12" db="EMBL/GenBank/DDBJ databases">
        <title>Chromosome-level genome assembly of the bean flower thrips Megalurothrips usitatus.</title>
        <authorList>
            <person name="Ma L."/>
            <person name="Liu Q."/>
            <person name="Li H."/>
            <person name="Cai W."/>
        </authorList>
    </citation>
    <scope>NUCLEOTIDE SEQUENCE</scope>
    <source>
        <strain evidence="15">Cailab_2022a</strain>
    </source>
</reference>
<dbReference type="AlphaFoldDB" id="A0AAV7XS16"/>
<dbReference type="GO" id="GO:0020037">
    <property type="term" value="F:heme binding"/>
    <property type="evidence" value="ECO:0007669"/>
    <property type="project" value="InterPro"/>
</dbReference>
<dbReference type="InterPro" id="IPR036396">
    <property type="entry name" value="Cyt_P450_sf"/>
</dbReference>
<dbReference type="EMBL" id="JAPTSV010000006">
    <property type="protein sequence ID" value="KAJ1526537.1"/>
    <property type="molecule type" value="Genomic_DNA"/>
</dbReference>
<keyword evidence="16" id="KW-1185">Reference proteome</keyword>
<comment type="caution">
    <text evidence="15">The sequence shown here is derived from an EMBL/GenBank/DDBJ whole genome shotgun (WGS) entry which is preliminary data.</text>
</comment>
<keyword evidence="11 14" id="KW-0503">Monooxygenase</keyword>
<dbReference type="Proteomes" id="UP001075354">
    <property type="component" value="Chromosome 6"/>
</dbReference>
<dbReference type="InterPro" id="IPR050196">
    <property type="entry name" value="Cytochrome_P450_Monoox"/>
</dbReference>
<evidence type="ECO:0000256" key="6">
    <source>
        <dbReference type="ARBA" id="ARBA00022723"/>
    </source>
</evidence>
<comment type="similarity">
    <text evidence="4 14">Belongs to the cytochrome P450 family.</text>
</comment>
<evidence type="ECO:0000256" key="1">
    <source>
        <dbReference type="ARBA" id="ARBA00001971"/>
    </source>
</evidence>
<dbReference type="PANTHER" id="PTHR24291">
    <property type="entry name" value="CYTOCHROME P450 FAMILY 4"/>
    <property type="match status" value="1"/>
</dbReference>
<evidence type="ECO:0000256" key="10">
    <source>
        <dbReference type="ARBA" id="ARBA00023004"/>
    </source>
</evidence>
<keyword evidence="5 13" id="KW-0349">Heme</keyword>
<comment type="cofactor">
    <cofactor evidence="1 13">
        <name>heme</name>
        <dbReference type="ChEBI" id="CHEBI:30413"/>
    </cofactor>
</comment>
<dbReference type="SUPFAM" id="SSF48264">
    <property type="entry name" value="Cytochrome P450"/>
    <property type="match status" value="1"/>
</dbReference>
<dbReference type="PRINTS" id="PR00385">
    <property type="entry name" value="P450"/>
</dbReference>
<keyword evidence="12" id="KW-0472">Membrane</keyword>
<sequence length="496" mass="56154">MLVSAAVLAALLVVVTARFVSAYLRFRRVELALPGPRTWPIIGNTLDVLFLKNPVEIFFKLWGGRKEFFRAYSSLNLLVALATDPVDLQALVTSKYFLDKARLAYSFVRPVVGNGLIVLGGAVWRAHRRALEPAFRSRVLETFMSELNKQSHHYLRRVVPGVDVDPLDNIWRRSCWSFMTNMLTKNTDPHYEETVHKAKSCIHDGTGEFVTRIKNPLLWLGFIYNATATAKKARCSRHDFQGAIRDIITRKRRELQERASWNEGDPSGTKSVLDILLADKEKSHQMTDEEILGEVQTFFFAAVDTTANTLATLVKILSLRADIQELLHAEVTSVFDRTRTEVTLEDLRRMEYTERVIKETMRLYPAVPIVGRDVNEDTEFAGYELPSGTSVAINIFGAHRDPDHWPDPLVFDPERFLPERSAGRHPCAYIPFSAGPRICIGARYAMMDMKVFVAHLVRAFRIDPADDGIKDVSNFPLDFKLTIGVAGAKVIFSPRT</sequence>
<keyword evidence="8" id="KW-0492">Microsome</keyword>
<protein>
    <recommendedName>
        <fullName evidence="17">Cytochrome P450 4C1-like</fullName>
    </recommendedName>
</protein>